<evidence type="ECO:0000313" key="1">
    <source>
        <dbReference type="EMBL" id="GAI20749.1"/>
    </source>
</evidence>
<gene>
    <name evidence="1" type="ORF">S06H3_37081</name>
</gene>
<accession>X1NPZ6</accession>
<proteinExistence type="predicted"/>
<dbReference type="EMBL" id="BARV01022497">
    <property type="protein sequence ID" value="GAI20749.1"/>
    <property type="molecule type" value="Genomic_DNA"/>
</dbReference>
<reference evidence="1" key="1">
    <citation type="journal article" date="2014" name="Front. Microbiol.">
        <title>High frequency of phylogenetically diverse reductive dehalogenase-homologous genes in deep subseafloor sedimentary metagenomes.</title>
        <authorList>
            <person name="Kawai M."/>
            <person name="Futagami T."/>
            <person name="Toyoda A."/>
            <person name="Takaki Y."/>
            <person name="Nishi S."/>
            <person name="Hori S."/>
            <person name="Arai W."/>
            <person name="Tsubouchi T."/>
            <person name="Morono Y."/>
            <person name="Uchiyama I."/>
            <person name="Ito T."/>
            <person name="Fujiyama A."/>
            <person name="Inagaki F."/>
            <person name="Takami H."/>
        </authorList>
    </citation>
    <scope>NUCLEOTIDE SEQUENCE</scope>
    <source>
        <strain evidence="1">Expedition CK06-06</strain>
    </source>
</reference>
<sequence>MIRLDNELDWKQSRSKWVKSAIISKLDDDFDYTSIPSKQLCSMLYNRGVIDYDMFTLLCQRVVETVIEQ</sequence>
<dbReference type="AlphaFoldDB" id="X1NPZ6"/>
<name>X1NPZ6_9ZZZZ</name>
<comment type="caution">
    <text evidence="1">The sequence shown here is derived from an EMBL/GenBank/DDBJ whole genome shotgun (WGS) entry which is preliminary data.</text>
</comment>
<organism evidence="1">
    <name type="scientific">marine sediment metagenome</name>
    <dbReference type="NCBI Taxonomy" id="412755"/>
    <lineage>
        <taxon>unclassified sequences</taxon>
        <taxon>metagenomes</taxon>
        <taxon>ecological metagenomes</taxon>
    </lineage>
</organism>
<protein>
    <submittedName>
        <fullName evidence="1">Uncharacterized protein</fullName>
    </submittedName>
</protein>